<sequence>MAEFMRIEDLKVHYPIRSGFLNRVTDYVYAVDGVNLTLEEGKTYGLVGESGSGKSTIGKAIIGLEKITSGKIYYEGEEVSKAARHRRSNYRRNVQMIFQDSLSSFNPKRRITDILGEPMRNFLSLTPD</sequence>
<dbReference type="InterPro" id="IPR027417">
    <property type="entry name" value="P-loop_NTPase"/>
</dbReference>
<dbReference type="SUPFAM" id="SSF52540">
    <property type="entry name" value="P-loop containing nucleoside triphosphate hydrolases"/>
    <property type="match status" value="1"/>
</dbReference>
<dbReference type="AlphaFoldDB" id="A0A929QSQ4"/>
<dbReference type="Pfam" id="PF00005">
    <property type="entry name" value="ABC_tran"/>
    <property type="match status" value="1"/>
</dbReference>
<dbReference type="InterPro" id="IPR050319">
    <property type="entry name" value="ABC_transp_ATP-bind"/>
</dbReference>
<evidence type="ECO:0000256" key="1">
    <source>
        <dbReference type="ARBA" id="ARBA00022448"/>
    </source>
</evidence>
<dbReference type="InterPro" id="IPR003439">
    <property type="entry name" value="ABC_transporter-like_ATP-bd"/>
</dbReference>
<evidence type="ECO:0000313" key="5">
    <source>
        <dbReference type="EMBL" id="MBF0934759.1"/>
    </source>
</evidence>
<organism evidence="5 6">
    <name type="scientific">Abiotrophia defectiva</name>
    <name type="common">Streptococcus defectivus</name>
    <dbReference type="NCBI Taxonomy" id="46125"/>
    <lineage>
        <taxon>Bacteria</taxon>
        <taxon>Bacillati</taxon>
        <taxon>Bacillota</taxon>
        <taxon>Bacilli</taxon>
        <taxon>Lactobacillales</taxon>
        <taxon>Aerococcaceae</taxon>
        <taxon>Abiotrophia</taxon>
    </lineage>
</organism>
<comment type="caution">
    <text evidence="5">The sequence shown here is derived from an EMBL/GenBank/DDBJ whole genome shotgun (WGS) entry which is preliminary data.</text>
</comment>
<keyword evidence="1" id="KW-0813">Transport</keyword>
<gene>
    <name evidence="5" type="ORF">HXK00_03825</name>
</gene>
<dbReference type="EMBL" id="JABZFV010000062">
    <property type="protein sequence ID" value="MBF0934759.1"/>
    <property type="molecule type" value="Genomic_DNA"/>
</dbReference>
<reference evidence="5" key="1">
    <citation type="submission" date="2020-04" db="EMBL/GenBank/DDBJ databases">
        <title>Deep metagenomics examines the oral microbiome during advanced dental caries in children, revealing novel taxa and co-occurrences with host molecules.</title>
        <authorList>
            <person name="Baker J.L."/>
            <person name="Morton J.T."/>
            <person name="Dinis M."/>
            <person name="Alvarez R."/>
            <person name="Tran N.C."/>
            <person name="Knight R."/>
            <person name="Edlund A."/>
        </authorList>
    </citation>
    <scope>NUCLEOTIDE SEQUENCE</scope>
    <source>
        <strain evidence="5">JCVI_23_bin.16</strain>
    </source>
</reference>
<dbReference type="GO" id="GO:0005524">
    <property type="term" value="F:ATP binding"/>
    <property type="evidence" value="ECO:0007669"/>
    <property type="project" value="UniProtKB-KW"/>
</dbReference>
<evidence type="ECO:0000259" key="4">
    <source>
        <dbReference type="Pfam" id="PF00005"/>
    </source>
</evidence>
<evidence type="ECO:0000313" key="6">
    <source>
        <dbReference type="Proteomes" id="UP000757900"/>
    </source>
</evidence>
<keyword evidence="3 5" id="KW-0067">ATP-binding</keyword>
<dbReference type="Proteomes" id="UP000757900">
    <property type="component" value="Unassembled WGS sequence"/>
</dbReference>
<accession>A0A929QSQ4</accession>
<evidence type="ECO:0000256" key="2">
    <source>
        <dbReference type="ARBA" id="ARBA00022741"/>
    </source>
</evidence>
<feature type="domain" description="ABC transporter" evidence="4">
    <location>
        <begin position="32"/>
        <end position="109"/>
    </location>
</feature>
<protein>
    <submittedName>
        <fullName evidence="5">ATP-binding cassette domain-containing protein</fullName>
    </submittedName>
</protein>
<proteinExistence type="predicted"/>
<name>A0A929QSQ4_ABIDE</name>
<dbReference type="Gene3D" id="3.40.50.300">
    <property type="entry name" value="P-loop containing nucleotide triphosphate hydrolases"/>
    <property type="match status" value="1"/>
</dbReference>
<keyword evidence="2" id="KW-0547">Nucleotide-binding</keyword>
<feature type="non-terminal residue" evidence="5">
    <location>
        <position position="128"/>
    </location>
</feature>
<dbReference type="PANTHER" id="PTHR43776">
    <property type="entry name" value="TRANSPORT ATP-BINDING PROTEIN"/>
    <property type="match status" value="1"/>
</dbReference>
<evidence type="ECO:0000256" key="3">
    <source>
        <dbReference type="ARBA" id="ARBA00022840"/>
    </source>
</evidence>
<dbReference type="GO" id="GO:0016887">
    <property type="term" value="F:ATP hydrolysis activity"/>
    <property type="evidence" value="ECO:0007669"/>
    <property type="project" value="InterPro"/>
</dbReference>